<reference evidence="10" key="2">
    <citation type="journal article" date="2021" name="PeerJ">
        <title>Extensive microbial diversity within the chicken gut microbiome revealed by metagenomics and culture.</title>
        <authorList>
            <person name="Gilroy R."/>
            <person name="Ravi A."/>
            <person name="Getino M."/>
            <person name="Pursley I."/>
            <person name="Horton D.L."/>
            <person name="Alikhan N.F."/>
            <person name="Baker D."/>
            <person name="Gharbi K."/>
            <person name="Hall N."/>
            <person name="Watson M."/>
            <person name="Adriaenssens E.M."/>
            <person name="Foster-Nyarko E."/>
            <person name="Jarju S."/>
            <person name="Secka A."/>
            <person name="Antonio M."/>
            <person name="Oren A."/>
            <person name="Chaudhuri R.R."/>
            <person name="La Ragione R."/>
            <person name="Hildebrand F."/>
            <person name="Pallen M.J."/>
        </authorList>
    </citation>
    <scope>NUCLEOTIDE SEQUENCE</scope>
    <source>
        <strain evidence="10">7293</strain>
    </source>
</reference>
<dbReference type="SUPFAM" id="SSF51445">
    <property type="entry name" value="(Trans)glycosidases"/>
    <property type="match status" value="1"/>
</dbReference>
<dbReference type="InterPro" id="IPR036962">
    <property type="entry name" value="Glyco_hydro_3_N_sf"/>
</dbReference>
<name>A0A9D9E530_9SPIO</name>
<dbReference type="EC" id="3.2.1.21" evidence="3"/>
<dbReference type="Pfam" id="PF00933">
    <property type="entry name" value="Glyco_hydro_3"/>
    <property type="match status" value="1"/>
</dbReference>
<dbReference type="InterPro" id="IPR017853">
    <property type="entry name" value="GH"/>
</dbReference>
<dbReference type="Gene3D" id="3.40.50.1700">
    <property type="entry name" value="Glycoside hydrolase family 3 C-terminal domain"/>
    <property type="match status" value="1"/>
</dbReference>
<dbReference type="SUPFAM" id="SSF52279">
    <property type="entry name" value="Beta-D-glucan exohydrolase, C-terminal domain"/>
    <property type="match status" value="1"/>
</dbReference>
<evidence type="ECO:0000313" key="11">
    <source>
        <dbReference type="Proteomes" id="UP000823615"/>
    </source>
</evidence>
<feature type="signal peptide" evidence="7">
    <location>
        <begin position="1"/>
        <end position="20"/>
    </location>
</feature>
<sequence>MTRKLYLVLLIALSAFTLTAADQPHIEAHAKEIITVDGLEFKDLNVNGVLDPYEDWRLSADERAQNLISLMTLEEKAGMMMIDTLNAEWGGKAGANADDYVNNQNMRRFIFRNTVTDNPDPSAAGGRSGAQITAFEAAQFTNTVQEMAESSRLGIPVLFKSNARNHYDHDARFGINVSSGAFSTWPKEGGLAAIRDMDLLAQFARVMREEWNSIGLRGMYGYMADLATEPRWYRIHETFTEDKDLAIEIVTTLVENLQGSEITDDSIVLTMKHFPGGGPQLDGLDPHYPYGREQSYTGGAFMDHAAVFKAAIDAGLTSIMPYYGIPVGMQDIYKPADDVVYDENVGVGMAFNKGILEDLLRGELGFVGNVNSDTGIIGPRAWGLEEYTVPQQIAIAVNAGTDVLSGYHDLNVVLDVIGKDVITADTNDFAPNGISLERVDLACYRLLLEMFQMGIFEDPYVDPAHAERTVGRADFQRLAMEAQKKSVVMLQNNGLLPFDAEEKPVLYVNNANADVVASYGFEVLDGNAGVSAEGADAAFIRLEITNKQMTALKEDGTPWTYADGSEVFTQYGGPIPEEINDISISAMAEAESWIMTPSWDVVKEAAAAVGEENVILSINFRQPYVLDEESGALDMGALFATFGVSDTALMDIITGAFNPQGKLPFALADSIEAVIEQDPDLPGYSEEDTLFPFGYGLSY</sequence>
<evidence type="ECO:0000256" key="7">
    <source>
        <dbReference type="SAM" id="SignalP"/>
    </source>
</evidence>
<feature type="domain" description="Glycoside hydrolase family 3 C-terminal" evidence="9">
    <location>
        <begin position="487"/>
        <end position="699"/>
    </location>
</feature>
<comment type="catalytic activity">
    <reaction evidence="1">
        <text>Hydrolysis of terminal, non-reducing beta-D-glucosyl residues with release of beta-D-glucose.</text>
        <dbReference type="EC" id="3.2.1.21"/>
    </reaction>
</comment>
<dbReference type="InterPro" id="IPR002772">
    <property type="entry name" value="Glyco_hydro_3_C"/>
</dbReference>
<dbReference type="PRINTS" id="PR00133">
    <property type="entry name" value="GLHYDRLASE3"/>
</dbReference>
<proteinExistence type="inferred from homology"/>
<evidence type="ECO:0000256" key="4">
    <source>
        <dbReference type="ARBA" id="ARBA00022729"/>
    </source>
</evidence>
<evidence type="ECO:0000256" key="1">
    <source>
        <dbReference type="ARBA" id="ARBA00000448"/>
    </source>
</evidence>
<organism evidence="10 11">
    <name type="scientific">Candidatus Ornithospirochaeta stercoripullorum</name>
    <dbReference type="NCBI Taxonomy" id="2840899"/>
    <lineage>
        <taxon>Bacteria</taxon>
        <taxon>Pseudomonadati</taxon>
        <taxon>Spirochaetota</taxon>
        <taxon>Spirochaetia</taxon>
        <taxon>Spirochaetales</taxon>
        <taxon>Spirochaetaceae</taxon>
        <taxon>Spirochaetaceae incertae sedis</taxon>
        <taxon>Candidatus Ornithospirochaeta</taxon>
    </lineage>
</organism>
<gene>
    <name evidence="10" type="ORF">IAA97_09795</name>
</gene>
<keyword evidence="5 10" id="KW-0378">Hydrolase</keyword>
<dbReference type="Proteomes" id="UP000823615">
    <property type="component" value="Unassembled WGS sequence"/>
</dbReference>
<evidence type="ECO:0000259" key="9">
    <source>
        <dbReference type="Pfam" id="PF01915"/>
    </source>
</evidence>
<keyword evidence="4 7" id="KW-0732">Signal</keyword>
<dbReference type="Gene3D" id="3.20.20.300">
    <property type="entry name" value="Glycoside hydrolase, family 3, N-terminal domain"/>
    <property type="match status" value="1"/>
</dbReference>
<dbReference type="PANTHER" id="PTHR30620">
    <property type="entry name" value="PERIPLASMIC BETA-GLUCOSIDASE-RELATED"/>
    <property type="match status" value="1"/>
</dbReference>
<evidence type="ECO:0000313" key="10">
    <source>
        <dbReference type="EMBL" id="MBO8437249.1"/>
    </source>
</evidence>
<dbReference type="Pfam" id="PF01915">
    <property type="entry name" value="Glyco_hydro_3_C"/>
    <property type="match status" value="1"/>
</dbReference>
<evidence type="ECO:0000256" key="2">
    <source>
        <dbReference type="ARBA" id="ARBA00005336"/>
    </source>
</evidence>
<dbReference type="GO" id="GO:0008422">
    <property type="term" value="F:beta-glucosidase activity"/>
    <property type="evidence" value="ECO:0007669"/>
    <property type="project" value="UniProtKB-EC"/>
</dbReference>
<evidence type="ECO:0000259" key="8">
    <source>
        <dbReference type="Pfam" id="PF00933"/>
    </source>
</evidence>
<dbReference type="EMBL" id="JADIMT010000111">
    <property type="protein sequence ID" value="MBO8437249.1"/>
    <property type="molecule type" value="Genomic_DNA"/>
</dbReference>
<comment type="caution">
    <text evidence="10">The sequence shown here is derived from an EMBL/GenBank/DDBJ whole genome shotgun (WGS) entry which is preliminary data.</text>
</comment>
<evidence type="ECO:0000256" key="3">
    <source>
        <dbReference type="ARBA" id="ARBA00012744"/>
    </source>
</evidence>
<comment type="similarity">
    <text evidence="2">Belongs to the glycosyl hydrolase 3 family.</text>
</comment>
<dbReference type="InterPro" id="IPR036881">
    <property type="entry name" value="Glyco_hydro_3_C_sf"/>
</dbReference>
<dbReference type="PANTHER" id="PTHR30620:SF16">
    <property type="entry name" value="LYSOSOMAL BETA GLUCOSIDASE"/>
    <property type="match status" value="1"/>
</dbReference>
<evidence type="ECO:0000256" key="6">
    <source>
        <dbReference type="ARBA" id="ARBA00023295"/>
    </source>
</evidence>
<evidence type="ECO:0000256" key="5">
    <source>
        <dbReference type="ARBA" id="ARBA00022801"/>
    </source>
</evidence>
<dbReference type="GO" id="GO:0009251">
    <property type="term" value="P:glucan catabolic process"/>
    <property type="evidence" value="ECO:0007669"/>
    <property type="project" value="TreeGrafter"/>
</dbReference>
<accession>A0A9D9E530</accession>
<protein>
    <recommendedName>
        <fullName evidence="3">beta-glucosidase</fullName>
        <ecNumber evidence="3">3.2.1.21</ecNumber>
    </recommendedName>
</protein>
<feature type="domain" description="Glycoside hydrolase family 3 N-terminal" evidence="8">
    <location>
        <begin position="136"/>
        <end position="404"/>
    </location>
</feature>
<reference evidence="10" key="1">
    <citation type="submission" date="2020-10" db="EMBL/GenBank/DDBJ databases">
        <authorList>
            <person name="Gilroy R."/>
        </authorList>
    </citation>
    <scope>NUCLEOTIDE SEQUENCE</scope>
    <source>
        <strain evidence="10">7293</strain>
    </source>
</reference>
<dbReference type="AlphaFoldDB" id="A0A9D9E530"/>
<feature type="chain" id="PRO_5039368957" description="beta-glucosidase" evidence="7">
    <location>
        <begin position="21"/>
        <end position="699"/>
    </location>
</feature>
<dbReference type="InterPro" id="IPR051915">
    <property type="entry name" value="Cellulose_Degrad_GH3"/>
</dbReference>
<dbReference type="InterPro" id="IPR001764">
    <property type="entry name" value="Glyco_hydro_3_N"/>
</dbReference>
<keyword evidence="6" id="KW-0326">Glycosidase</keyword>